<dbReference type="Proteomes" id="UP000572635">
    <property type="component" value="Unassembled WGS sequence"/>
</dbReference>
<proteinExistence type="predicted"/>
<protein>
    <submittedName>
        <fullName evidence="2">Uncharacterized protein</fullName>
    </submittedName>
</protein>
<feature type="transmembrane region" description="Helical" evidence="1">
    <location>
        <begin position="6"/>
        <end position="31"/>
    </location>
</feature>
<keyword evidence="1" id="KW-0472">Membrane</keyword>
<name>A0A7W8VCT6_9ACTN</name>
<dbReference type="RefSeq" id="WP_184390883.1">
    <property type="nucleotide sequence ID" value="NZ_JACHDB010000001.1"/>
</dbReference>
<dbReference type="EMBL" id="JACHDB010000001">
    <property type="protein sequence ID" value="MBB5431320.1"/>
    <property type="molecule type" value="Genomic_DNA"/>
</dbReference>
<comment type="caution">
    <text evidence="2">The sequence shown here is derived from an EMBL/GenBank/DDBJ whole genome shotgun (WGS) entry which is preliminary data.</text>
</comment>
<evidence type="ECO:0000313" key="3">
    <source>
        <dbReference type="Proteomes" id="UP000572635"/>
    </source>
</evidence>
<evidence type="ECO:0000313" key="2">
    <source>
        <dbReference type="EMBL" id="MBB5431320.1"/>
    </source>
</evidence>
<evidence type="ECO:0000256" key="1">
    <source>
        <dbReference type="SAM" id="Phobius"/>
    </source>
</evidence>
<keyword evidence="3" id="KW-1185">Reference proteome</keyword>
<reference evidence="2 3" key="1">
    <citation type="submission" date="2020-08" db="EMBL/GenBank/DDBJ databases">
        <title>Sequencing the genomes of 1000 actinobacteria strains.</title>
        <authorList>
            <person name="Klenk H.-P."/>
        </authorList>
    </citation>
    <scope>NUCLEOTIDE SEQUENCE [LARGE SCALE GENOMIC DNA]</scope>
    <source>
        <strain evidence="2 3">DSM 44551</strain>
    </source>
</reference>
<keyword evidence="1" id="KW-0812">Transmembrane</keyword>
<sequence length="57" mass="6351">MSEEVVLGFAVGVVVAGVVLLVLDIVGTWVLEHLVLHLSPALRERARREREQDESEE</sequence>
<keyword evidence="1" id="KW-1133">Transmembrane helix</keyword>
<gene>
    <name evidence="2" type="ORF">HDA36_001404</name>
</gene>
<accession>A0A7W8VCT6</accession>
<organism evidence="2 3">
    <name type="scientific">Nocardiopsis composta</name>
    <dbReference type="NCBI Taxonomy" id="157465"/>
    <lineage>
        <taxon>Bacteria</taxon>
        <taxon>Bacillati</taxon>
        <taxon>Actinomycetota</taxon>
        <taxon>Actinomycetes</taxon>
        <taxon>Streptosporangiales</taxon>
        <taxon>Nocardiopsidaceae</taxon>
        <taxon>Nocardiopsis</taxon>
    </lineage>
</organism>
<dbReference type="AlphaFoldDB" id="A0A7W8VCT6"/>